<feature type="signal peptide" evidence="2">
    <location>
        <begin position="1"/>
        <end position="37"/>
    </location>
</feature>
<sequence>MPSTSSTLRTPHRVLHGLAATCTALVLGLAGAPGAEARPGDDDRHGPGPRAGHPHHGKHGKKGPPHHARGPHHERGWGPPPHAPAHGLRHGAGPHHDWYRGGRVPAMYRTPHYVVSDWRGHHLAAPPRGYHWVQYGGDYLLVAIATGVIAQLVLSGR</sequence>
<feature type="region of interest" description="Disordered" evidence="1">
    <location>
        <begin position="33"/>
        <end position="94"/>
    </location>
</feature>
<reference evidence="4" key="1">
    <citation type="submission" date="2016-10" db="EMBL/GenBank/DDBJ databases">
        <authorList>
            <person name="Varghese N."/>
            <person name="Submissions S."/>
        </authorList>
    </citation>
    <scope>NUCLEOTIDE SEQUENCE [LARGE SCALE GENOMIC DNA]</scope>
    <source>
        <strain evidence="4">DSM 27981</strain>
    </source>
</reference>
<protein>
    <submittedName>
        <fullName evidence="3">Regulator RcnB of Ni and Co efflux</fullName>
    </submittedName>
</protein>
<evidence type="ECO:0000313" key="3">
    <source>
        <dbReference type="EMBL" id="SFF11988.1"/>
    </source>
</evidence>
<dbReference type="Gene3D" id="3.10.450.160">
    <property type="entry name" value="inner membrane protein cigr"/>
    <property type="match status" value="1"/>
</dbReference>
<dbReference type="Proteomes" id="UP000199119">
    <property type="component" value="Unassembled WGS sequence"/>
</dbReference>
<gene>
    <name evidence="3" type="ORF">SAMN04489711_11361</name>
</gene>
<evidence type="ECO:0000313" key="4">
    <source>
        <dbReference type="Proteomes" id="UP000199119"/>
    </source>
</evidence>
<dbReference type="AlphaFoldDB" id="A0A1I2G488"/>
<dbReference type="OrthoDB" id="6687316at2"/>
<organism evidence="3 4">
    <name type="scientific">Paracidovorax wautersii</name>
    <dbReference type="NCBI Taxonomy" id="1177982"/>
    <lineage>
        <taxon>Bacteria</taxon>
        <taxon>Pseudomonadati</taxon>
        <taxon>Pseudomonadota</taxon>
        <taxon>Betaproteobacteria</taxon>
        <taxon>Burkholderiales</taxon>
        <taxon>Comamonadaceae</taxon>
        <taxon>Paracidovorax</taxon>
    </lineage>
</organism>
<dbReference type="Pfam" id="PF11776">
    <property type="entry name" value="RcnB"/>
    <property type="match status" value="1"/>
</dbReference>
<evidence type="ECO:0000256" key="2">
    <source>
        <dbReference type="SAM" id="SignalP"/>
    </source>
</evidence>
<dbReference type="InterPro" id="IPR024572">
    <property type="entry name" value="RcnB"/>
</dbReference>
<dbReference type="STRING" id="1177982.SAMN04489711_11361"/>
<accession>A0A1I2G488</accession>
<dbReference type="RefSeq" id="WP_092940622.1">
    <property type="nucleotide sequence ID" value="NZ_FONX01000013.1"/>
</dbReference>
<proteinExistence type="predicted"/>
<name>A0A1I2G488_9BURK</name>
<feature type="compositionally biased region" description="Basic residues" evidence="1">
    <location>
        <begin position="52"/>
        <end position="70"/>
    </location>
</feature>
<keyword evidence="2" id="KW-0732">Signal</keyword>
<dbReference type="EMBL" id="FONX01000013">
    <property type="protein sequence ID" value="SFF11988.1"/>
    <property type="molecule type" value="Genomic_DNA"/>
</dbReference>
<keyword evidence="4" id="KW-1185">Reference proteome</keyword>
<evidence type="ECO:0000256" key="1">
    <source>
        <dbReference type="SAM" id="MobiDB-lite"/>
    </source>
</evidence>
<feature type="chain" id="PRO_5011521007" evidence="2">
    <location>
        <begin position="38"/>
        <end position="157"/>
    </location>
</feature>